<evidence type="ECO:0000313" key="2">
    <source>
        <dbReference type="Proteomes" id="UP000887565"/>
    </source>
</evidence>
<protein>
    <submittedName>
        <fullName evidence="3">Uncharacterized protein</fullName>
    </submittedName>
</protein>
<sequence length="127" mass="14154">ELQQTPGNIAATDDKNTNSDQVTEDVSKSVENENQVTAQQQPQKLNIKKENSQSCCKIVKTAGPSRRKGRSGNTMKDATLATDWSGKLKLLIKSMLNYNAILKTFKIPKLSTYQHQCSTCILLLELR</sequence>
<proteinExistence type="predicted"/>
<dbReference type="WBParaSite" id="nRc.2.0.1.t01544-RA">
    <property type="protein sequence ID" value="nRc.2.0.1.t01544-RA"/>
    <property type="gene ID" value="nRc.2.0.1.g01544"/>
</dbReference>
<feature type="region of interest" description="Disordered" evidence="1">
    <location>
        <begin position="1"/>
        <end position="44"/>
    </location>
</feature>
<feature type="compositionally biased region" description="Polar residues" evidence="1">
    <location>
        <begin position="32"/>
        <end position="44"/>
    </location>
</feature>
<organism evidence="2 3">
    <name type="scientific">Romanomermis culicivorax</name>
    <name type="common">Nematode worm</name>
    <dbReference type="NCBI Taxonomy" id="13658"/>
    <lineage>
        <taxon>Eukaryota</taxon>
        <taxon>Metazoa</taxon>
        <taxon>Ecdysozoa</taxon>
        <taxon>Nematoda</taxon>
        <taxon>Enoplea</taxon>
        <taxon>Dorylaimia</taxon>
        <taxon>Mermithida</taxon>
        <taxon>Mermithoidea</taxon>
        <taxon>Mermithidae</taxon>
        <taxon>Romanomermis</taxon>
    </lineage>
</organism>
<dbReference type="Proteomes" id="UP000887565">
    <property type="component" value="Unplaced"/>
</dbReference>
<accession>A0A915HJD1</accession>
<keyword evidence="2" id="KW-1185">Reference proteome</keyword>
<evidence type="ECO:0000256" key="1">
    <source>
        <dbReference type="SAM" id="MobiDB-lite"/>
    </source>
</evidence>
<dbReference type="AlphaFoldDB" id="A0A915HJD1"/>
<evidence type="ECO:0000313" key="3">
    <source>
        <dbReference type="WBParaSite" id="nRc.2.0.1.t01544-RA"/>
    </source>
</evidence>
<name>A0A915HJD1_ROMCU</name>
<reference evidence="3" key="1">
    <citation type="submission" date="2022-11" db="UniProtKB">
        <authorList>
            <consortium name="WormBaseParasite"/>
        </authorList>
    </citation>
    <scope>IDENTIFICATION</scope>
</reference>